<accession>A0A1C4UNJ8</accession>
<evidence type="ECO:0000313" key="1">
    <source>
        <dbReference type="EMBL" id="SCE73258.1"/>
    </source>
</evidence>
<evidence type="ECO:0000313" key="2">
    <source>
        <dbReference type="Proteomes" id="UP000198551"/>
    </source>
</evidence>
<proteinExistence type="predicted"/>
<keyword evidence="2" id="KW-1185">Reference proteome</keyword>
<dbReference type="Proteomes" id="UP000198551">
    <property type="component" value="Unassembled WGS sequence"/>
</dbReference>
<name>A0A1C4UNJ8_9ACTN</name>
<dbReference type="AlphaFoldDB" id="A0A1C4UNJ8"/>
<sequence>MESAPSAPRLRISLCVVDGLFPGHRLTPGDTVPRVNDEAQQTLDDATAVLRSALAGDGAGVVGTFDAVVDRSGLAGAYGVAWCLAATMLGDDTPGGGAALDFPGIDQADYDTRWVARFVSACANDDADTGEALFGAAAADGLLPDCLLTLAGSTIATLRSRSD</sequence>
<reference evidence="2" key="1">
    <citation type="submission" date="2016-06" db="EMBL/GenBank/DDBJ databases">
        <authorList>
            <person name="Varghese N."/>
        </authorList>
    </citation>
    <scope>NUCLEOTIDE SEQUENCE [LARGE SCALE GENOMIC DNA]</scope>
    <source>
        <strain evidence="2">DSM 45555</strain>
    </source>
</reference>
<organism evidence="1 2">
    <name type="scientific">Micromonospora marina</name>
    <dbReference type="NCBI Taxonomy" id="307120"/>
    <lineage>
        <taxon>Bacteria</taxon>
        <taxon>Bacillati</taxon>
        <taxon>Actinomycetota</taxon>
        <taxon>Actinomycetes</taxon>
        <taxon>Micromonosporales</taxon>
        <taxon>Micromonosporaceae</taxon>
        <taxon>Micromonospora</taxon>
    </lineage>
</organism>
<protein>
    <submittedName>
        <fullName evidence="1">Uncharacterized protein</fullName>
    </submittedName>
</protein>
<dbReference type="EMBL" id="FMCV01000002">
    <property type="protein sequence ID" value="SCE73258.1"/>
    <property type="molecule type" value="Genomic_DNA"/>
</dbReference>
<gene>
    <name evidence="1" type="ORF">GA0070215_10249</name>
</gene>